<evidence type="ECO:0000313" key="3">
    <source>
        <dbReference type="Proteomes" id="UP001519460"/>
    </source>
</evidence>
<dbReference type="Proteomes" id="UP001519460">
    <property type="component" value="Unassembled WGS sequence"/>
</dbReference>
<name>A0ABD0JC99_9CAEN</name>
<comment type="caution">
    <text evidence="2">The sequence shown here is derived from an EMBL/GenBank/DDBJ whole genome shotgun (WGS) entry which is preliminary data.</text>
</comment>
<feature type="compositionally biased region" description="Polar residues" evidence="1">
    <location>
        <begin position="14"/>
        <end position="26"/>
    </location>
</feature>
<sequence length="92" mass="10043">MEQPSDGVDPMPGSSGSDAVKFSQSPARPRTSSDESDKGIPAFYVGDLAEYLDDRFTETRDAYESINPLRSEHTFLTQDFLLSVMCSTTGKG</sequence>
<dbReference type="EMBL" id="JACVVK020000506">
    <property type="protein sequence ID" value="KAK7469735.1"/>
    <property type="molecule type" value="Genomic_DNA"/>
</dbReference>
<keyword evidence="3" id="KW-1185">Reference proteome</keyword>
<dbReference type="AlphaFoldDB" id="A0ABD0JC99"/>
<proteinExistence type="predicted"/>
<evidence type="ECO:0000313" key="2">
    <source>
        <dbReference type="EMBL" id="KAK7469735.1"/>
    </source>
</evidence>
<evidence type="ECO:0000256" key="1">
    <source>
        <dbReference type="SAM" id="MobiDB-lite"/>
    </source>
</evidence>
<protein>
    <submittedName>
        <fullName evidence="2">Uncharacterized protein</fullName>
    </submittedName>
</protein>
<reference evidence="2 3" key="1">
    <citation type="journal article" date="2023" name="Sci. Data">
        <title>Genome assembly of the Korean intertidal mud-creeper Batillaria attramentaria.</title>
        <authorList>
            <person name="Patra A.K."/>
            <person name="Ho P.T."/>
            <person name="Jun S."/>
            <person name="Lee S.J."/>
            <person name="Kim Y."/>
            <person name="Won Y.J."/>
        </authorList>
    </citation>
    <scope>NUCLEOTIDE SEQUENCE [LARGE SCALE GENOMIC DNA]</scope>
    <source>
        <strain evidence="2">Wonlab-2016</strain>
    </source>
</reference>
<accession>A0ABD0JC99</accession>
<organism evidence="2 3">
    <name type="scientific">Batillaria attramentaria</name>
    <dbReference type="NCBI Taxonomy" id="370345"/>
    <lineage>
        <taxon>Eukaryota</taxon>
        <taxon>Metazoa</taxon>
        <taxon>Spiralia</taxon>
        <taxon>Lophotrochozoa</taxon>
        <taxon>Mollusca</taxon>
        <taxon>Gastropoda</taxon>
        <taxon>Caenogastropoda</taxon>
        <taxon>Sorbeoconcha</taxon>
        <taxon>Cerithioidea</taxon>
        <taxon>Batillariidae</taxon>
        <taxon>Batillaria</taxon>
    </lineage>
</organism>
<gene>
    <name evidence="2" type="ORF">BaRGS_00036266</name>
</gene>
<feature type="region of interest" description="Disordered" evidence="1">
    <location>
        <begin position="1"/>
        <end position="39"/>
    </location>
</feature>